<dbReference type="InterPro" id="IPR014729">
    <property type="entry name" value="Rossmann-like_a/b/a_fold"/>
</dbReference>
<evidence type="ECO:0000313" key="2">
    <source>
        <dbReference type="EMBL" id="GAA1778189.1"/>
    </source>
</evidence>
<dbReference type="CDD" id="cd06259">
    <property type="entry name" value="YdcF-like"/>
    <property type="match status" value="1"/>
</dbReference>
<name>A0ABP4XD57_9MICO</name>
<dbReference type="PANTHER" id="PTHR30336:SF20">
    <property type="entry name" value="DUF218 DOMAIN-CONTAINING PROTEIN"/>
    <property type="match status" value="1"/>
</dbReference>
<gene>
    <name evidence="2" type="ORF">GCM10009810_38930</name>
</gene>
<dbReference type="Proteomes" id="UP001501475">
    <property type="component" value="Unassembled WGS sequence"/>
</dbReference>
<evidence type="ECO:0000313" key="3">
    <source>
        <dbReference type="Proteomes" id="UP001501475"/>
    </source>
</evidence>
<reference evidence="3" key="1">
    <citation type="journal article" date="2019" name="Int. J. Syst. Evol. Microbiol.">
        <title>The Global Catalogue of Microorganisms (GCM) 10K type strain sequencing project: providing services to taxonomists for standard genome sequencing and annotation.</title>
        <authorList>
            <consortium name="The Broad Institute Genomics Platform"/>
            <consortium name="The Broad Institute Genome Sequencing Center for Infectious Disease"/>
            <person name="Wu L."/>
            <person name="Ma J."/>
        </authorList>
    </citation>
    <scope>NUCLEOTIDE SEQUENCE [LARGE SCALE GENOMIC DNA]</scope>
    <source>
        <strain evidence="3">JCM 15591</strain>
    </source>
</reference>
<dbReference type="Pfam" id="PF02698">
    <property type="entry name" value="DUF218"/>
    <property type="match status" value="1"/>
</dbReference>
<dbReference type="RefSeq" id="WP_344069700.1">
    <property type="nucleotide sequence ID" value="NZ_BAAAPN010000107.1"/>
</dbReference>
<dbReference type="EMBL" id="BAAAPN010000107">
    <property type="protein sequence ID" value="GAA1778189.1"/>
    <property type="molecule type" value="Genomic_DNA"/>
</dbReference>
<organism evidence="2 3">
    <name type="scientific">Nostocoides vanveenii</name>
    <dbReference type="NCBI Taxonomy" id="330835"/>
    <lineage>
        <taxon>Bacteria</taxon>
        <taxon>Bacillati</taxon>
        <taxon>Actinomycetota</taxon>
        <taxon>Actinomycetes</taxon>
        <taxon>Micrococcales</taxon>
        <taxon>Intrasporangiaceae</taxon>
        <taxon>Nostocoides</taxon>
    </lineage>
</organism>
<dbReference type="InterPro" id="IPR051599">
    <property type="entry name" value="Cell_Envelope_Assoc"/>
</dbReference>
<proteinExistence type="predicted"/>
<feature type="domain" description="DUF218" evidence="1">
    <location>
        <begin position="31"/>
        <end position="161"/>
    </location>
</feature>
<accession>A0ABP4XD57</accession>
<evidence type="ECO:0000259" key="1">
    <source>
        <dbReference type="Pfam" id="PF02698"/>
    </source>
</evidence>
<protein>
    <submittedName>
        <fullName evidence="2">YdcF family protein</fullName>
    </submittedName>
</protein>
<dbReference type="Gene3D" id="3.40.50.620">
    <property type="entry name" value="HUPs"/>
    <property type="match status" value="1"/>
</dbReference>
<dbReference type="PANTHER" id="PTHR30336">
    <property type="entry name" value="INNER MEMBRANE PROTEIN, PROBABLE PERMEASE"/>
    <property type="match status" value="1"/>
</dbReference>
<sequence length="212" mass="22949">MKIPADPNDFDAILQPIWEFLATQADVAKADVIFVFGGLGNEIPQRATELFKLGVAPVCLVTGSSGPLTAGVYTKSEAEVFADEMVKEGVPAQSIFVERSARNTGQNVAFGMAMLRNLNIPTTRVAIVCKAFLARRAMLTFQQQCPQVQTLPLPPVGTPSKMLDRSQEDFAQRLLDELTRLTDYAEAGYIAATDIPRSVTAAAEAVRAMLSQ</sequence>
<dbReference type="InterPro" id="IPR003848">
    <property type="entry name" value="DUF218"/>
</dbReference>
<comment type="caution">
    <text evidence="2">The sequence shown here is derived from an EMBL/GenBank/DDBJ whole genome shotgun (WGS) entry which is preliminary data.</text>
</comment>
<keyword evidence="3" id="KW-1185">Reference proteome</keyword>